<dbReference type="Proteomes" id="UP001259832">
    <property type="component" value="Unassembled WGS sequence"/>
</dbReference>
<sequence>MELYCALVGVAGTVFSVDIKPGKSVGNLRVAIKNRRRNRLKDVDADDLHLYLAKKQQKKGATPGDGDEKWLKQVEAFDDIDTSDYKYLFPTAKLSEVGLVRGQLGEEVSDQDAAKGLSPVHVVVEISTWQAVPRKTRARSEIDDERLVKRQKASGAKKWEWKEEEPVYHRKGRLFFVNREDAIQKLATFHENNFNRAREECGDSWVIPLVDNVLGIGKSAFGEEYIRGSHQAARSLIDSVVIFFQAKYGVLPQALANLQNVEGEYMDYVDVLANLTYEVGPLFIVIEDIGLAFDNAKLDDFAGREQFISFCKFLQPLFENWRLFFLIAGKASFLNHVARRSTANDGSSPFADQELIKKTRWEQASTKTIQDHLELTEDDMVALSARLYETKFGHPRSLLESHDELLNYEPDVLFKGVDWNGFLSKLWLHREPLGHLIDSALDGTTTDLTECWRDQGGKRISNEAMVSEFGIAWDGNKLAAKLYVPPCIQKAILAAVYPVKELLQKVAPAISNISIDYAGMFEMLCLARFKELLQTKACPQDALPGFFTSEQLFGQCRGVQFAEDTYRIPKTTRKASKIEPPSIGSATAHPDQVVNVMSEIGNLRKRLSGVDLDPSPPASLDVLLSTNAQLARPASETLQDTELTVGLAVKSCDTSSVLSWIKSV</sequence>
<comment type="subcellular location">
    <subcellularLocation>
        <location evidence="1">Host cell</location>
    </subcellularLocation>
    <subcellularLocation>
        <location evidence="2">Secreted</location>
    </subcellularLocation>
</comment>
<dbReference type="Pfam" id="PF20147">
    <property type="entry name" value="Crinkler"/>
    <property type="match status" value="1"/>
</dbReference>
<dbReference type="EMBL" id="JASMQC010000004">
    <property type="protein sequence ID" value="KAK1945540.1"/>
    <property type="molecule type" value="Genomic_DNA"/>
</dbReference>
<proteinExistence type="predicted"/>
<comment type="caution">
    <text evidence="5">The sequence shown here is derived from an EMBL/GenBank/DDBJ whole genome shotgun (WGS) entry which is preliminary data.</text>
</comment>
<name>A0AAD9GVX5_9STRA</name>
<accession>A0AAD9GVX5</accession>
<dbReference type="AlphaFoldDB" id="A0AAD9GVX5"/>
<organism evidence="5 6">
    <name type="scientific">Phytophthora citrophthora</name>
    <dbReference type="NCBI Taxonomy" id="4793"/>
    <lineage>
        <taxon>Eukaryota</taxon>
        <taxon>Sar</taxon>
        <taxon>Stramenopiles</taxon>
        <taxon>Oomycota</taxon>
        <taxon>Peronosporomycetes</taxon>
        <taxon>Peronosporales</taxon>
        <taxon>Peronosporaceae</taxon>
        <taxon>Phytophthora</taxon>
    </lineage>
</organism>
<evidence type="ECO:0000313" key="6">
    <source>
        <dbReference type="Proteomes" id="UP001259832"/>
    </source>
</evidence>
<gene>
    <name evidence="5" type="ORF">P3T76_002588</name>
</gene>
<reference evidence="5" key="1">
    <citation type="submission" date="2023-08" db="EMBL/GenBank/DDBJ databases">
        <title>Reference Genome Resource for the Citrus Pathogen Phytophthora citrophthora.</title>
        <authorList>
            <person name="Moller H."/>
            <person name="Coetzee B."/>
            <person name="Rose L.J."/>
            <person name="Van Niekerk J.M."/>
        </authorList>
    </citation>
    <scope>NUCLEOTIDE SEQUENCE</scope>
    <source>
        <strain evidence="5">STE-U-9442</strain>
    </source>
</reference>
<feature type="domain" description="Crinkler effector protein N-terminal" evidence="4">
    <location>
        <begin position="1"/>
        <end position="96"/>
    </location>
</feature>
<evidence type="ECO:0000256" key="2">
    <source>
        <dbReference type="ARBA" id="ARBA00004613"/>
    </source>
</evidence>
<evidence type="ECO:0000256" key="3">
    <source>
        <dbReference type="ARBA" id="ARBA00022525"/>
    </source>
</evidence>
<protein>
    <recommendedName>
        <fullName evidence="4">Crinkler effector protein N-terminal domain-containing protein</fullName>
    </recommendedName>
</protein>
<dbReference type="InterPro" id="IPR045379">
    <property type="entry name" value="Crinkler_N"/>
</dbReference>
<dbReference type="GO" id="GO:0005576">
    <property type="term" value="C:extracellular region"/>
    <property type="evidence" value="ECO:0007669"/>
    <property type="project" value="UniProtKB-SubCell"/>
</dbReference>
<keyword evidence="3" id="KW-0964">Secreted</keyword>
<evidence type="ECO:0000313" key="5">
    <source>
        <dbReference type="EMBL" id="KAK1945540.1"/>
    </source>
</evidence>
<evidence type="ECO:0000259" key="4">
    <source>
        <dbReference type="Pfam" id="PF20147"/>
    </source>
</evidence>
<dbReference type="GO" id="GO:0043657">
    <property type="term" value="C:host cell"/>
    <property type="evidence" value="ECO:0007669"/>
    <property type="project" value="UniProtKB-SubCell"/>
</dbReference>
<keyword evidence="6" id="KW-1185">Reference proteome</keyword>
<evidence type="ECO:0000256" key="1">
    <source>
        <dbReference type="ARBA" id="ARBA00004340"/>
    </source>
</evidence>